<accession>A0ABR1BBB8</accession>
<protein>
    <submittedName>
        <fullName evidence="2">Uncharacterized protein</fullName>
    </submittedName>
</protein>
<evidence type="ECO:0000313" key="3">
    <source>
        <dbReference type="Proteomes" id="UP001359485"/>
    </source>
</evidence>
<organism evidence="2 3">
    <name type="scientific">Polyplax serrata</name>
    <name type="common">Common mouse louse</name>
    <dbReference type="NCBI Taxonomy" id="468196"/>
    <lineage>
        <taxon>Eukaryota</taxon>
        <taxon>Metazoa</taxon>
        <taxon>Ecdysozoa</taxon>
        <taxon>Arthropoda</taxon>
        <taxon>Hexapoda</taxon>
        <taxon>Insecta</taxon>
        <taxon>Pterygota</taxon>
        <taxon>Neoptera</taxon>
        <taxon>Paraneoptera</taxon>
        <taxon>Psocodea</taxon>
        <taxon>Troctomorpha</taxon>
        <taxon>Phthiraptera</taxon>
        <taxon>Anoplura</taxon>
        <taxon>Polyplacidae</taxon>
        <taxon>Polyplax</taxon>
    </lineage>
</organism>
<reference evidence="2 3" key="1">
    <citation type="submission" date="2023-09" db="EMBL/GenBank/DDBJ databases">
        <title>Genomes of two closely related lineages of the louse Polyplax serrata with different host specificities.</title>
        <authorList>
            <person name="Martinu J."/>
            <person name="Tarabai H."/>
            <person name="Stefka J."/>
            <person name="Hypsa V."/>
        </authorList>
    </citation>
    <scope>NUCLEOTIDE SEQUENCE [LARGE SCALE GENOMIC DNA]</scope>
    <source>
        <strain evidence="2">98ZLc_SE</strain>
    </source>
</reference>
<dbReference type="EMBL" id="JAWJWF010000002">
    <property type="protein sequence ID" value="KAK6637661.1"/>
    <property type="molecule type" value="Genomic_DNA"/>
</dbReference>
<sequence>MDKTNMMECIRGEVTYYLTPYRPIRLTTCRALLTEMGFFWVKKKVTTETIANSHTCMGFPIELINLTLTVNVKDDSFADSRRNVVGSDAEDFPGNFTSSSIPTRSHRRPPSYGKLETGAL</sequence>
<evidence type="ECO:0000256" key="1">
    <source>
        <dbReference type="SAM" id="MobiDB-lite"/>
    </source>
</evidence>
<proteinExistence type="predicted"/>
<feature type="region of interest" description="Disordered" evidence="1">
    <location>
        <begin position="85"/>
        <end position="120"/>
    </location>
</feature>
<keyword evidence="3" id="KW-1185">Reference proteome</keyword>
<dbReference type="Proteomes" id="UP001359485">
    <property type="component" value="Unassembled WGS sequence"/>
</dbReference>
<comment type="caution">
    <text evidence="2">The sequence shown here is derived from an EMBL/GenBank/DDBJ whole genome shotgun (WGS) entry which is preliminary data.</text>
</comment>
<evidence type="ECO:0000313" key="2">
    <source>
        <dbReference type="EMBL" id="KAK6637661.1"/>
    </source>
</evidence>
<name>A0ABR1BBB8_POLSC</name>
<gene>
    <name evidence="2" type="ORF">RUM44_008083</name>
</gene>